<dbReference type="Proteomes" id="UP001076655">
    <property type="component" value="Unassembled WGS sequence"/>
</dbReference>
<comment type="caution">
    <text evidence="1">The sequence shown here is derived from an EMBL/GenBank/DDBJ whole genome shotgun (WGS) entry which is preliminary data.</text>
</comment>
<evidence type="ECO:0000313" key="2">
    <source>
        <dbReference type="Proteomes" id="UP001076655"/>
    </source>
</evidence>
<accession>A0A9Q4CPJ8</accession>
<organism evidence="1 2">
    <name type="scientific">Morganella morganii</name>
    <name type="common">Proteus morganii</name>
    <dbReference type="NCBI Taxonomy" id="582"/>
    <lineage>
        <taxon>Bacteria</taxon>
        <taxon>Pseudomonadati</taxon>
        <taxon>Pseudomonadota</taxon>
        <taxon>Gammaproteobacteria</taxon>
        <taxon>Enterobacterales</taxon>
        <taxon>Morganellaceae</taxon>
        <taxon>Morganella</taxon>
    </lineage>
</organism>
<gene>
    <name evidence="1" type="ORF">N0392_04955</name>
</gene>
<sequence>MNAHPDILDVLKILDSIGTPLRLNRNERAHKGFCNLHTKDDEMFKNMSWAEEHCNEITGYNLISIYEESRNKINSIVVSEVESALISCIKLVDLLYVHYRDRHDTLSVGSRSGVSYHFHNYHKEKNNK</sequence>
<evidence type="ECO:0000313" key="1">
    <source>
        <dbReference type="EMBL" id="MCY0789038.1"/>
    </source>
</evidence>
<dbReference type="EMBL" id="JAPNMI010000002">
    <property type="protein sequence ID" value="MCY0789038.1"/>
    <property type="molecule type" value="Genomic_DNA"/>
</dbReference>
<dbReference type="RefSeq" id="WP_267785296.1">
    <property type="nucleotide sequence ID" value="NZ_JAPNMI010000002.1"/>
</dbReference>
<proteinExistence type="predicted"/>
<name>A0A9Q4CPJ8_MORMO</name>
<protein>
    <submittedName>
        <fullName evidence="1">Uncharacterized protein</fullName>
    </submittedName>
</protein>
<reference evidence="1" key="1">
    <citation type="submission" date="2022-08" db="EMBL/GenBank/DDBJ databases">
        <authorList>
            <person name="Dale J.L."/>
        </authorList>
    </citation>
    <scope>NUCLEOTIDE SEQUENCE</scope>
    <source>
        <strain evidence="1">2022EL-00758</strain>
    </source>
</reference>
<dbReference type="AlphaFoldDB" id="A0A9Q4CPJ8"/>